<gene>
    <name evidence="1" type="ORF">HJG59_009273</name>
</gene>
<evidence type="ECO:0000313" key="2">
    <source>
        <dbReference type="Proteomes" id="UP000550707"/>
    </source>
</evidence>
<organism evidence="1 2">
    <name type="scientific">Molossus molossus</name>
    <name type="common">Pallas' mastiff bat</name>
    <name type="synonym">Vespertilio molossus</name>
    <dbReference type="NCBI Taxonomy" id="27622"/>
    <lineage>
        <taxon>Eukaryota</taxon>
        <taxon>Metazoa</taxon>
        <taxon>Chordata</taxon>
        <taxon>Craniata</taxon>
        <taxon>Vertebrata</taxon>
        <taxon>Euteleostomi</taxon>
        <taxon>Mammalia</taxon>
        <taxon>Eutheria</taxon>
        <taxon>Laurasiatheria</taxon>
        <taxon>Chiroptera</taxon>
        <taxon>Yangochiroptera</taxon>
        <taxon>Molossidae</taxon>
        <taxon>Molossus</taxon>
    </lineage>
</organism>
<dbReference type="Proteomes" id="UP000550707">
    <property type="component" value="Unassembled WGS sequence"/>
</dbReference>
<evidence type="ECO:0000313" key="1">
    <source>
        <dbReference type="EMBL" id="KAF6425230.1"/>
    </source>
</evidence>
<name>A0A7J8DQ59_MOLMO</name>
<dbReference type="EMBL" id="JACASF010000017">
    <property type="protein sequence ID" value="KAF6425230.1"/>
    <property type="molecule type" value="Genomic_DNA"/>
</dbReference>
<dbReference type="InParanoid" id="A0A7J8DQ59"/>
<keyword evidence="2" id="KW-1185">Reference proteome</keyword>
<reference evidence="1 2" key="1">
    <citation type="journal article" date="2020" name="Nature">
        <title>Six reference-quality genomes reveal evolution of bat adaptations.</title>
        <authorList>
            <person name="Jebb D."/>
            <person name="Huang Z."/>
            <person name="Pippel M."/>
            <person name="Hughes G.M."/>
            <person name="Lavrichenko K."/>
            <person name="Devanna P."/>
            <person name="Winkler S."/>
            <person name="Jermiin L.S."/>
            <person name="Skirmuntt E.C."/>
            <person name="Katzourakis A."/>
            <person name="Burkitt-Gray L."/>
            <person name="Ray D.A."/>
            <person name="Sullivan K.A.M."/>
            <person name="Roscito J.G."/>
            <person name="Kirilenko B.M."/>
            <person name="Davalos L.M."/>
            <person name="Corthals A.P."/>
            <person name="Power M.L."/>
            <person name="Jones G."/>
            <person name="Ransome R.D."/>
            <person name="Dechmann D.K.N."/>
            <person name="Locatelli A.G."/>
            <person name="Puechmaille S.J."/>
            <person name="Fedrigo O."/>
            <person name="Jarvis E.D."/>
            <person name="Hiller M."/>
            <person name="Vernes S.C."/>
            <person name="Myers E.W."/>
            <person name="Teeling E.C."/>
        </authorList>
    </citation>
    <scope>NUCLEOTIDE SEQUENCE [LARGE SCALE GENOMIC DNA]</scope>
    <source>
        <strain evidence="1">MMolMol1</strain>
        <tissue evidence="1">Muscle</tissue>
    </source>
</reference>
<proteinExistence type="predicted"/>
<accession>A0A7J8DQ59</accession>
<comment type="caution">
    <text evidence="1">The sequence shown here is derived from an EMBL/GenBank/DDBJ whole genome shotgun (WGS) entry which is preliminary data.</text>
</comment>
<sequence length="129" mass="15056">MRQLPPLLPRLSPPTPLSEERRVRVYVYVRAPQLAFSTPTPFTLRLELERAYERLPWLRLTMSNNETGCVPAQALWERLSEGWEGRGGREKKKKSRLSRDLVRPPPFCVFSPFFFFLSSSGTWKNGYIL</sequence>
<dbReference type="AlphaFoldDB" id="A0A7J8DQ59"/>
<protein>
    <submittedName>
        <fullName evidence="1">Uncharacterized protein</fullName>
    </submittedName>
</protein>